<accession>A0A0F9N6Q6</accession>
<dbReference type="EMBL" id="LAZR01008697">
    <property type="protein sequence ID" value="KKM77102.1"/>
    <property type="molecule type" value="Genomic_DNA"/>
</dbReference>
<protein>
    <submittedName>
        <fullName evidence="1">Uncharacterized protein</fullName>
    </submittedName>
</protein>
<sequence length="105" mass="11548">MKVFLGNKFLSGMGLKDMSCGAIGGIVGFIGNIVANALIPDEPEKPEVLSFKKKNSNEPPVVIEESFEAVLVAEYKDKQILTVFQAIYGKELLKASKDELFVYTF</sequence>
<reference evidence="1" key="1">
    <citation type="journal article" date="2015" name="Nature">
        <title>Complex archaea that bridge the gap between prokaryotes and eukaryotes.</title>
        <authorList>
            <person name="Spang A."/>
            <person name="Saw J.H."/>
            <person name="Jorgensen S.L."/>
            <person name="Zaremba-Niedzwiedzka K."/>
            <person name="Martijn J."/>
            <person name="Lind A.E."/>
            <person name="van Eijk R."/>
            <person name="Schleper C."/>
            <person name="Guy L."/>
            <person name="Ettema T.J."/>
        </authorList>
    </citation>
    <scope>NUCLEOTIDE SEQUENCE</scope>
</reference>
<dbReference type="AlphaFoldDB" id="A0A0F9N6Q6"/>
<organism evidence="1">
    <name type="scientific">marine sediment metagenome</name>
    <dbReference type="NCBI Taxonomy" id="412755"/>
    <lineage>
        <taxon>unclassified sequences</taxon>
        <taxon>metagenomes</taxon>
        <taxon>ecological metagenomes</taxon>
    </lineage>
</organism>
<evidence type="ECO:0000313" key="1">
    <source>
        <dbReference type="EMBL" id="KKM77102.1"/>
    </source>
</evidence>
<name>A0A0F9N6Q6_9ZZZZ</name>
<gene>
    <name evidence="1" type="ORF">LCGC14_1373410</name>
</gene>
<comment type="caution">
    <text evidence="1">The sequence shown here is derived from an EMBL/GenBank/DDBJ whole genome shotgun (WGS) entry which is preliminary data.</text>
</comment>
<proteinExistence type="predicted"/>